<reference evidence="3" key="1">
    <citation type="journal article" date="2014" name="Proc. Natl. Acad. Sci. U.S.A.">
        <title>Extensive sampling of basidiomycete genomes demonstrates inadequacy of the white-rot/brown-rot paradigm for wood decay fungi.</title>
        <authorList>
            <person name="Riley R."/>
            <person name="Salamov A.A."/>
            <person name="Brown D.W."/>
            <person name="Nagy L.G."/>
            <person name="Floudas D."/>
            <person name="Held B.W."/>
            <person name="Levasseur A."/>
            <person name="Lombard V."/>
            <person name="Morin E."/>
            <person name="Otillar R."/>
            <person name="Lindquist E.A."/>
            <person name="Sun H."/>
            <person name="LaButti K.M."/>
            <person name="Schmutz J."/>
            <person name="Jabbour D."/>
            <person name="Luo H."/>
            <person name="Baker S.E."/>
            <person name="Pisabarro A.G."/>
            <person name="Walton J.D."/>
            <person name="Blanchette R.A."/>
            <person name="Henrissat B."/>
            <person name="Martin F."/>
            <person name="Cullen D."/>
            <person name="Hibbett D.S."/>
            <person name="Grigoriev I.V."/>
        </authorList>
    </citation>
    <scope>NUCLEOTIDE SEQUENCE [LARGE SCALE GENOMIC DNA]</scope>
    <source>
        <strain evidence="3">FD-172 SS1</strain>
    </source>
</reference>
<dbReference type="STRING" id="930990.A0A067MXG7"/>
<dbReference type="InParanoid" id="A0A067MXG7"/>
<keyword evidence="3" id="KW-1185">Reference proteome</keyword>
<feature type="compositionally biased region" description="Acidic residues" evidence="1">
    <location>
        <begin position="126"/>
        <end position="136"/>
    </location>
</feature>
<organism evidence="2 3">
    <name type="scientific">Botryobasidium botryosum (strain FD-172 SS1)</name>
    <dbReference type="NCBI Taxonomy" id="930990"/>
    <lineage>
        <taxon>Eukaryota</taxon>
        <taxon>Fungi</taxon>
        <taxon>Dikarya</taxon>
        <taxon>Basidiomycota</taxon>
        <taxon>Agaricomycotina</taxon>
        <taxon>Agaricomycetes</taxon>
        <taxon>Cantharellales</taxon>
        <taxon>Botryobasidiaceae</taxon>
        <taxon>Botryobasidium</taxon>
    </lineage>
</organism>
<dbReference type="AlphaFoldDB" id="A0A067MXG7"/>
<dbReference type="EMBL" id="KL198027">
    <property type="protein sequence ID" value="KDQ16592.1"/>
    <property type="molecule type" value="Genomic_DNA"/>
</dbReference>
<dbReference type="Proteomes" id="UP000027195">
    <property type="component" value="Unassembled WGS sequence"/>
</dbReference>
<protein>
    <submittedName>
        <fullName evidence="2">Uncharacterized protein</fullName>
    </submittedName>
</protein>
<evidence type="ECO:0000313" key="2">
    <source>
        <dbReference type="EMBL" id="KDQ16592.1"/>
    </source>
</evidence>
<dbReference type="HOGENOM" id="CLU_1261301_0_0_1"/>
<accession>A0A067MXG7</accession>
<feature type="compositionally biased region" description="Basic and acidic residues" evidence="1">
    <location>
        <begin position="208"/>
        <end position="219"/>
    </location>
</feature>
<proteinExistence type="predicted"/>
<feature type="region of interest" description="Disordered" evidence="1">
    <location>
        <begin position="126"/>
        <end position="146"/>
    </location>
</feature>
<feature type="region of interest" description="Disordered" evidence="1">
    <location>
        <begin position="167"/>
        <end position="219"/>
    </location>
</feature>
<evidence type="ECO:0000256" key="1">
    <source>
        <dbReference type="SAM" id="MobiDB-lite"/>
    </source>
</evidence>
<gene>
    <name evidence="2" type="ORF">BOTBODRAFT_622379</name>
</gene>
<name>A0A067MXG7_BOTB1</name>
<evidence type="ECO:0000313" key="3">
    <source>
        <dbReference type="Proteomes" id="UP000027195"/>
    </source>
</evidence>
<sequence>MDTYGGRDLGMIEVHMEKAKSRRAPRGPNELGQIDIEGLMMSLHSRLASHTHFHQSVSVMLAVPAPFLAPLQTAVPAPFLAPLQTAGWNRGFMMTGAHPGQGFPLHMCEDLLEVLLDFLEEVFKGDEDEDEGEGENSDATATAKNKLKKYPVHQELIKLALEEGTHPFAGLDDDPCPREQGTGTARTRQQERRQPRGPLQGATRRGLGRREWGQETWRW</sequence>
<dbReference type="OrthoDB" id="1938591at2759"/>